<dbReference type="Proteomes" id="UP000005010">
    <property type="component" value="Chromosome"/>
</dbReference>
<gene>
    <name evidence="1" type="ordered locus">HCW_07180</name>
</gene>
<accession>I0EP25</accession>
<dbReference type="EMBL" id="CP003479">
    <property type="protein sequence ID" value="AFI04694.1"/>
    <property type="molecule type" value="Genomic_DNA"/>
</dbReference>
<evidence type="ECO:0000313" key="1">
    <source>
        <dbReference type="EMBL" id="AFI04694.1"/>
    </source>
</evidence>
<evidence type="ECO:0000313" key="2">
    <source>
        <dbReference type="Proteomes" id="UP000005010"/>
    </source>
</evidence>
<dbReference type="PATRIC" id="fig|182217.3.peg.1518"/>
<keyword evidence="2" id="KW-1185">Reference proteome</keyword>
<organism evidence="1 2">
    <name type="scientific">Helicobacter cetorum (strain ATCC BAA-429 / MIT 00-7128)</name>
    <dbReference type="NCBI Taxonomy" id="182217"/>
    <lineage>
        <taxon>Bacteria</taxon>
        <taxon>Pseudomonadati</taxon>
        <taxon>Campylobacterota</taxon>
        <taxon>Epsilonproteobacteria</taxon>
        <taxon>Campylobacterales</taxon>
        <taxon>Helicobacteraceae</taxon>
        <taxon>Helicobacter</taxon>
    </lineage>
</organism>
<dbReference type="RefSeq" id="WP_014661561.1">
    <property type="nucleotide sequence ID" value="NC_017737.1"/>
</dbReference>
<name>I0EP25_HELC0</name>
<dbReference type="HOGENOM" id="CLU_2023505_0_0_7"/>
<proteinExistence type="predicted"/>
<dbReference type="STRING" id="182217.HCW_07180"/>
<dbReference type="KEGG" id="hce:HCW_07180"/>
<protein>
    <submittedName>
        <fullName evidence="1">Uncharacterized protein</fullName>
    </submittedName>
</protein>
<sequence length="122" mass="14121">MGECYKYWFLMWVVMLILSNRLNGKGLTFDYKTNTITLEIVGLFKAKSKLNAIVTQISRHVQLNIDIDDSSSLSYNLYHSEKLTISLMVSADTYLINNFSTIDKAFIGLFNENGYITTEYHW</sequence>
<dbReference type="AlphaFoldDB" id="I0EP25"/>
<reference evidence="2" key="1">
    <citation type="submission" date="2012-04" db="EMBL/GenBank/DDBJ databases">
        <title>Complete genome sequence of Helicobacter cetorum strain MIT 00-7128.</title>
        <authorList>
            <person name="Kersulyte D."/>
            <person name="Berg D.E."/>
        </authorList>
    </citation>
    <scope>NUCLEOTIDE SEQUENCE [LARGE SCALE GENOMIC DNA]</scope>
    <source>
        <strain evidence="2">MIT 00-7128</strain>
    </source>
</reference>